<evidence type="ECO:0000256" key="1">
    <source>
        <dbReference type="SAM" id="MobiDB-lite"/>
    </source>
</evidence>
<feature type="compositionally biased region" description="Polar residues" evidence="1">
    <location>
        <begin position="50"/>
        <end position="61"/>
    </location>
</feature>
<proteinExistence type="predicted"/>
<accession>A0A2Z6NDB3</accession>
<keyword evidence="3" id="KW-1185">Reference proteome</keyword>
<feature type="compositionally biased region" description="Basic and acidic residues" evidence="1">
    <location>
        <begin position="12"/>
        <end position="33"/>
    </location>
</feature>
<protein>
    <submittedName>
        <fullName evidence="2">Uncharacterized protein</fullName>
    </submittedName>
</protein>
<reference evidence="3" key="1">
    <citation type="journal article" date="2017" name="Front. Plant Sci.">
        <title>Climate Clever Clovers: New Paradigm to Reduce the Environmental Footprint of Ruminants by Breeding Low Methanogenic Forages Utilizing Haplotype Variation.</title>
        <authorList>
            <person name="Kaur P."/>
            <person name="Appels R."/>
            <person name="Bayer P.E."/>
            <person name="Keeble-Gagnere G."/>
            <person name="Wang J."/>
            <person name="Hirakawa H."/>
            <person name="Shirasawa K."/>
            <person name="Vercoe P."/>
            <person name="Stefanova K."/>
            <person name="Durmic Z."/>
            <person name="Nichols P."/>
            <person name="Revell C."/>
            <person name="Isobe S.N."/>
            <person name="Edwards D."/>
            <person name="Erskine W."/>
        </authorList>
    </citation>
    <scope>NUCLEOTIDE SEQUENCE [LARGE SCALE GENOMIC DNA]</scope>
    <source>
        <strain evidence="3">cv. Daliak</strain>
    </source>
</reference>
<gene>
    <name evidence="2" type="ORF">TSUD_258560</name>
</gene>
<dbReference type="EMBL" id="DF973788">
    <property type="protein sequence ID" value="GAU40063.1"/>
    <property type="molecule type" value="Genomic_DNA"/>
</dbReference>
<sequence length="78" mass="9219">MRKRRKCSGQELLHKLQGQEDQNVRETFQDQHQETTNNELDDQIEDHTLDSSSIPNENVSQQKEEPLLIKVRGKNNKY</sequence>
<organism evidence="2 3">
    <name type="scientific">Trifolium subterraneum</name>
    <name type="common">Subterranean clover</name>
    <dbReference type="NCBI Taxonomy" id="3900"/>
    <lineage>
        <taxon>Eukaryota</taxon>
        <taxon>Viridiplantae</taxon>
        <taxon>Streptophyta</taxon>
        <taxon>Embryophyta</taxon>
        <taxon>Tracheophyta</taxon>
        <taxon>Spermatophyta</taxon>
        <taxon>Magnoliopsida</taxon>
        <taxon>eudicotyledons</taxon>
        <taxon>Gunneridae</taxon>
        <taxon>Pentapetalae</taxon>
        <taxon>rosids</taxon>
        <taxon>fabids</taxon>
        <taxon>Fabales</taxon>
        <taxon>Fabaceae</taxon>
        <taxon>Papilionoideae</taxon>
        <taxon>50 kb inversion clade</taxon>
        <taxon>NPAAA clade</taxon>
        <taxon>Hologalegina</taxon>
        <taxon>IRL clade</taxon>
        <taxon>Trifolieae</taxon>
        <taxon>Trifolium</taxon>
    </lineage>
</organism>
<name>A0A2Z6NDB3_TRISU</name>
<evidence type="ECO:0000313" key="2">
    <source>
        <dbReference type="EMBL" id="GAU40063.1"/>
    </source>
</evidence>
<dbReference type="OrthoDB" id="10568441at2759"/>
<feature type="region of interest" description="Disordered" evidence="1">
    <location>
        <begin position="1"/>
        <end position="65"/>
    </location>
</feature>
<evidence type="ECO:0000313" key="3">
    <source>
        <dbReference type="Proteomes" id="UP000242715"/>
    </source>
</evidence>
<dbReference type="AlphaFoldDB" id="A0A2Z6NDB3"/>
<dbReference type="Proteomes" id="UP000242715">
    <property type="component" value="Unassembled WGS sequence"/>
</dbReference>